<keyword evidence="3" id="KW-1185">Reference proteome</keyword>
<sequence length="833" mass="90583">MMDFHGMKRRKLQLLCKKHGIPANLKNVEMANRLVSLFTDQTSPVRTRTMSDILSRCSVIESRRDEASADDGTLVTSEYKSENSTVEEEEEMEISKENCTSVGHCVSNPESELGMPNEMELSANRHGDLSEEQADICKVGCLSVGHCVNRESLDEVNALSQHVPVNNAASSVLDDEGVFITPERKLMMMEQLSQNAKTCAAESVNHHSDEVVESHGVVFTTPEQVLLMGDSGREEVGKQEEHTSTESPVESDVLKNSQNGGVSVKKPAQFNEEVGLSSEMHKAAVESPDESDVPGRHPFPEESELEEAAKSEEYKAVESQVDCDNFSGNCHDMFDVVTASESQSIMGNFEAPTARKQEQDEVEFKDESTLFTSFERCLLLGESAHDRLGNSKSGTSQFQSPHDSSPKVGLKENSVVWGSHALAVDLGENTIRDSSGSIASKVFMPKDSLAENVDSVIDTIMECNPESELFVETSPSPSLVQLAESLPTCPILVEETVSTLIAEEDSKNNEEIVLKEHRFLAKLAEAEAVLENSDVFTTPERNLMMMEQVSQNEKTLAADSVNHQSGEAVESSYAVVFTTPEQVLLLGDYWIDEVGKQADSDNFTGANITTECHDMSNVLSASESQSIMGDFEPHIAGNQEREEVEFKEESAAFFTKFETCLLLGESAHDILGNNMSGLSPHDSSAIVILKDDSMDVGDNTVAVSSGSFTSNVSYSHEFNAGEETAGACLDASQGPTKQSKRDSPHVDSANPFDLDLDGADTTMDAERNVSFSSYVLAGTCSLVPEESSPSTNIHDQINDALEELAITDELIETKVTTQKDDKGMLDSSGGSSA</sequence>
<dbReference type="EMBL" id="JADBGQ010000009">
    <property type="protein sequence ID" value="KAG5380068.1"/>
    <property type="molecule type" value="Genomic_DNA"/>
</dbReference>
<evidence type="ECO:0000313" key="2">
    <source>
        <dbReference type="EMBL" id="KAG5380068.1"/>
    </source>
</evidence>
<organism evidence="2 3">
    <name type="scientific">Brassica rapa subsp. trilocularis</name>
    <dbReference type="NCBI Taxonomy" id="1813537"/>
    <lineage>
        <taxon>Eukaryota</taxon>
        <taxon>Viridiplantae</taxon>
        <taxon>Streptophyta</taxon>
        <taxon>Embryophyta</taxon>
        <taxon>Tracheophyta</taxon>
        <taxon>Spermatophyta</taxon>
        <taxon>Magnoliopsida</taxon>
        <taxon>eudicotyledons</taxon>
        <taxon>Gunneridae</taxon>
        <taxon>Pentapetalae</taxon>
        <taxon>rosids</taxon>
        <taxon>malvids</taxon>
        <taxon>Brassicales</taxon>
        <taxon>Brassicaceae</taxon>
        <taxon>Brassiceae</taxon>
        <taxon>Brassica</taxon>
    </lineage>
</organism>
<feature type="region of interest" description="Disordered" evidence="1">
    <location>
        <begin position="386"/>
        <end position="407"/>
    </location>
</feature>
<feature type="region of interest" description="Disordered" evidence="1">
    <location>
        <begin position="728"/>
        <end position="754"/>
    </location>
</feature>
<feature type="compositionally biased region" description="Polar residues" evidence="1">
    <location>
        <begin position="390"/>
        <end position="403"/>
    </location>
</feature>
<evidence type="ECO:0000256" key="1">
    <source>
        <dbReference type="SAM" id="MobiDB-lite"/>
    </source>
</evidence>
<accession>A0ABQ7L408</accession>
<feature type="compositionally biased region" description="Basic and acidic residues" evidence="1">
    <location>
        <begin position="233"/>
        <end position="244"/>
    </location>
</feature>
<dbReference type="Proteomes" id="UP000823674">
    <property type="component" value="Chromosome A07"/>
</dbReference>
<feature type="region of interest" description="Disordered" evidence="1">
    <location>
        <begin position="233"/>
        <end position="311"/>
    </location>
</feature>
<dbReference type="PANTHER" id="PTHR33621">
    <property type="entry name" value="ASPARTIC/GLUTAMIC ACID-RICH PROTEIN"/>
    <property type="match status" value="1"/>
</dbReference>
<comment type="caution">
    <text evidence="2">The sequence shown here is derived from an EMBL/GenBank/DDBJ whole genome shotgun (WGS) entry which is preliminary data.</text>
</comment>
<evidence type="ECO:0008006" key="4">
    <source>
        <dbReference type="Google" id="ProtNLM"/>
    </source>
</evidence>
<protein>
    <recommendedName>
        <fullName evidence="4">SAP domain-containing protein</fullName>
    </recommendedName>
</protein>
<name>A0ABQ7L408_BRACM</name>
<evidence type="ECO:0000313" key="3">
    <source>
        <dbReference type="Proteomes" id="UP000823674"/>
    </source>
</evidence>
<proteinExistence type="predicted"/>
<dbReference type="PANTHER" id="PTHR33621:SF2">
    <property type="entry name" value="RIBOSOMAL L1 DOMAIN-CONTAINING PROTEIN"/>
    <property type="match status" value="1"/>
</dbReference>
<feature type="region of interest" description="Disordered" evidence="1">
    <location>
        <begin position="67"/>
        <end position="90"/>
    </location>
</feature>
<reference evidence="2 3" key="1">
    <citation type="submission" date="2021-03" db="EMBL/GenBank/DDBJ databases">
        <authorList>
            <person name="King G.J."/>
            <person name="Bancroft I."/>
            <person name="Baten A."/>
            <person name="Bloomfield J."/>
            <person name="Borpatragohain P."/>
            <person name="He Z."/>
            <person name="Irish N."/>
            <person name="Irwin J."/>
            <person name="Liu K."/>
            <person name="Mauleon R.P."/>
            <person name="Moore J."/>
            <person name="Morris R."/>
            <person name="Ostergaard L."/>
            <person name="Wang B."/>
            <person name="Wells R."/>
        </authorList>
    </citation>
    <scope>NUCLEOTIDE SEQUENCE [LARGE SCALE GENOMIC DNA]</scope>
    <source>
        <strain evidence="2">R-o-18</strain>
        <tissue evidence="2">Leaf</tissue>
    </source>
</reference>
<gene>
    <name evidence="2" type="primary">A07p034900.1_BraROA</name>
    <name evidence="2" type="ORF">IGI04_027910</name>
</gene>